<gene>
    <name evidence="1" type="ORF">H4317_01840</name>
</gene>
<reference evidence="1 2" key="1">
    <citation type="submission" date="2020-08" db="EMBL/GenBank/DDBJ databases">
        <title>Hymenobacter sp. S2-20-2 genome sequencing.</title>
        <authorList>
            <person name="Jin L."/>
        </authorList>
    </citation>
    <scope>NUCLEOTIDE SEQUENCE [LARGE SCALE GENOMIC DNA]</scope>
    <source>
        <strain evidence="1 2">S2-20-2</strain>
    </source>
</reference>
<dbReference type="AlphaFoldDB" id="A0A7G7W899"/>
<dbReference type="KEGG" id="hsk:H4317_01840"/>
<dbReference type="Proteomes" id="UP000515489">
    <property type="component" value="Chromosome"/>
</dbReference>
<organism evidence="1 2">
    <name type="scientific">Hymenobacter sediminicola</name>
    <dbReference type="NCBI Taxonomy" id="2761579"/>
    <lineage>
        <taxon>Bacteria</taxon>
        <taxon>Pseudomonadati</taxon>
        <taxon>Bacteroidota</taxon>
        <taxon>Cytophagia</taxon>
        <taxon>Cytophagales</taxon>
        <taxon>Hymenobacteraceae</taxon>
        <taxon>Hymenobacter</taxon>
    </lineage>
</organism>
<proteinExistence type="predicted"/>
<accession>A0A7G7W899</accession>
<name>A0A7G7W899_9BACT</name>
<dbReference type="EMBL" id="CP060202">
    <property type="protein sequence ID" value="QNH62592.1"/>
    <property type="molecule type" value="Genomic_DNA"/>
</dbReference>
<evidence type="ECO:0000313" key="2">
    <source>
        <dbReference type="Proteomes" id="UP000515489"/>
    </source>
</evidence>
<keyword evidence="2" id="KW-1185">Reference proteome</keyword>
<sequence>MKKTSPQLVTITAGTEVQVTDTVDYYFMKARVTKDGKTYDGYMQRQCFGNRN</sequence>
<dbReference type="RefSeq" id="WP_185888498.1">
    <property type="nucleotide sequence ID" value="NZ_CP060202.1"/>
</dbReference>
<protein>
    <submittedName>
        <fullName evidence="1">Uncharacterized protein</fullName>
    </submittedName>
</protein>
<evidence type="ECO:0000313" key="1">
    <source>
        <dbReference type="EMBL" id="QNH62592.1"/>
    </source>
</evidence>